<dbReference type="PROSITE" id="PS51257">
    <property type="entry name" value="PROKAR_LIPOPROTEIN"/>
    <property type="match status" value="1"/>
</dbReference>
<evidence type="ECO:0000313" key="2">
    <source>
        <dbReference type="Proteomes" id="UP001321047"/>
    </source>
</evidence>
<comment type="caution">
    <text evidence="1">The sequence shown here is derived from an EMBL/GenBank/DDBJ whole genome shotgun (WGS) entry which is preliminary data.</text>
</comment>
<accession>A0AAP2ZB08</accession>
<keyword evidence="2" id="KW-1185">Reference proteome</keyword>
<sequence>MERRAFLTTTTATLGVGVAGCLGTLEQSSADVPSEIRSVDIEKNADAGGDYPGGTDPPRIVFADEDSTVHIEGRIIYGSSTCGAYELRRTEYDEADGSLEVLVAAYNDAEPGEDCTADEDSSAYRVDIEFDTGIPAQVTALEQNTFEVYEATKP</sequence>
<dbReference type="EMBL" id="JAOPJZ010000023">
    <property type="protein sequence ID" value="MCU4753831.1"/>
    <property type="molecule type" value="Genomic_DNA"/>
</dbReference>
<organism evidence="1 2">
    <name type="scientific">Natronosalvus hydrolyticus</name>
    <dbReference type="NCBI Taxonomy" id="2979988"/>
    <lineage>
        <taxon>Archaea</taxon>
        <taxon>Methanobacteriati</taxon>
        <taxon>Methanobacteriota</taxon>
        <taxon>Stenosarchaea group</taxon>
        <taxon>Halobacteria</taxon>
        <taxon>Halobacteriales</taxon>
        <taxon>Natrialbaceae</taxon>
        <taxon>Natronosalvus</taxon>
    </lineage>
</organism>
<reference evidence="1 2" key="1">
    <citation type="submission" date="2022-09" db="EMBL/GenBank/DDBJ databases">
        <title>Enrichment on poylsaccharides allowed isolation of novel metabolic and taxonomic groups of Haloarchaea.</title>
        <authorList>
            <person name="Sorokin D.Y."/>
            <person name="Elcheninov A.G."/>
            <person name="Khizhniak T.V."/>
            <person name="Kolganova T.V."/>
            <person name="Kublanov I.V."/>
        </authorList>
    </citation>
    <scope>NUCLEOTIDE SEQUENCE [LARGE SCALE GENOMIC DNA]</scope>
    <source>
        <strain evidence="1 2">AArc-curdl1</strain>
    </source>
</reference>
<dbReference type="Proteomes" id="UP001321047">
    <property type="component" value="Unassembled WGS sequence"/>
</dbReference>
<name>A0AAP2ZB08_9EURY</name>
<gene>
    <name evidence="1" type="ORF">OB919_17900</name>
</gene>
<proteinExistence type="predicted"/>
<evidence type="ECO:0000313" key="1">
    <source>
        <dbReference type="EMBL" id="MCU4753831.1"/>
    </source>
</evidence>
<dbReference type="AlphaFoldDB" id="A0AAP2ZB08"/>
<dbReference type="RefSeq" id="WP_342810138.1">
    <property type="nucleotide sequence ID" value="NZ_JAOPJZ010000023.1"/>
</dbReference>
<protein>
    <submittedName>
        <fullName evidence="1">Uncharacterized protein</fullName>
    </submittedName>
</protein>